<dbReference type="PANTHER" id="PTHR47691">
    <property type="entry name" value="REGULATOR-RELATED"/>
    <property type="match status" value="1"/>
</dbReference>
<dbReference type="OrthoDB" id="9812579at2"/>
<evidence type="ECO:0000313" key="4">
    <source>
        <dbReference type="EMBL" id="THG28121.1"/>
    </source>
</evidence>
<dbReference type="Proteomes" id="UP000309133">
    <property type="component" value="Unassembled WGS sequence"/>
</dbReference>
<evidence type="ECO:0000256" key="1">
    <source>
        <dbReference type="ARBA" id="ARBA00023125"/>
    </source>
</evidence>
<dbReference type="InterPro" id="IPR049945">
    <property type="entry name" value="AAA_22"/>
</dbReference>
<dbReference type="AlphaFoldDB" id="A0A4S4FDG8"/>
<dbReference type="GO" id="GO:0016887">
    <property type="term" value="F:ATP hydrolysis activity"/>
    <property type="evidence" value="ECO:0007669"/>
    <property type="project" value="InterPro"/>
</dbReference>
<proteinExistence type="predicted"/>
<evidence type="ECO:0000313" key="5">
    <source>
        <dbReference type="Proteomes" id="UP000309133"/>
    </source>
</evidence>
<dbReference type="Pfam" id="PF13401">
    <property type="entry name" value="AAA_22"/>
    <property type="match status" value="1"/>
</dbReference>
<dbReference type="Gene3D" id="1.10.10.10">
    <property type="entry name" value="Winged helix-like DNA-binding domain superfamily/Winged helix DNA-binding domain"/>
    <property type="match status" value="1"/>
</dbReference>
<feature type="domain" description="OmpR/PhoB-type" evidence="3">
    <location>
        <begin position="15"/>
        <end position="87"/>
    </location>
</feature>
<dbReference type="PANTHER" id="PTHR47691:SF3">
    <property type="entry name" value="HTH-TYPE TRANSCRIPTIONAL REGULATOR RV0890C-RELATED"/>
    <property type="match status" value="1"/>
</dbReference>
<feature type="compositionally biased region" description="Basic and acidic residues" evidence="2">
    <location>
        <begin position="963"/>
        <end position="977"/>
    </location>
</feature>
<dbReference type="SUPFAM" id="SSF48452">
    <property type="entry name" value="TPR-like"/>
    <property type="match status" value="1"/>
</dbReference>
<evidence type="ECO:0000259" key="3">
    <source>
        <dbReference type="SMART" id="SM00862"/>
    </source>
</evidence>
<keyword evidence="5" id="KW-1185">Reference proteome</keyword>
<dbReference type="GO" id="GO:0006355">
    <property type="term" value="P:regulation of DNA-templated transcription"/>
    <property type="evidence" value="ECO:0007669"/>
    <property type="project" value="InterPro"/>
</dbReference>
<gene>
    <name evidence="4" type="ORF">E6C64_18570</name>
</gene>
<name>A0A4S4FDG8_9MICO</name>
<dbReference type="PRINTS" id="PR00364">
    <property type="entry name" value="DISEASERSIST"/>
</dbReference>
<feature type="region of interest" description="Disordered" evidence="2">
    <location>
        <begin position="961"/>
        <end position="1000"/>
    </location>
</feature>
<dbReference type="GO" id="GO:0000160">
    <property type="term" value="P:phosphorelay signal transduction system"/>
    <property type="evidence" value="ECO:0007669"/>
    <property type="project" value="InterPro"/>
</dbReference>
<sequence>MRIGLFGGFRIESAGAALEVSGTMQRAVLFRLALDADTTVTYRDLADDVWPAGPPENTRAALQSIVSRLRAQLPDGAILSEAGGYRLAVSRDRIDVLRFQDLVSAAEAAEAASAAALATHALACWVGQPWTPGDGFDWLLDDLAADRTKALDLGGAIRTPLVGIRPTAPPPLTALVGRLDELMLIDDQLRDNRLVTVLGTGGVGKTRLVAEAAQHRPGSVFVELAPVEGAEIWQAVSSAIGREVRTIDTTSPDSIPARSRVLGALEGRELLLVLDNCEHLIDAAAQLADELLRTLPAIRILTTSREPLRLAGEAFVPLGALAHPDLAEIDRTATGSTAESIDPSMADRLRSYPAIELFDRRIMAARGSHASEAELASAARICARLDGLPLALELAAARTRTMSLAEVESQLDDRFALLGRPQRGGSSRHSTLRGMIDWSWELLNDGERLMLGQLAVLPGGASVAHTARLAADLGCSPEDAETLVDRSLVQRMAGRYRVLETIREYGRSQLAESGALDEALLRQARILGAESVRQDARLRSSAIDEAIAWFDTEEDNIAAALRDSIDGRHAEEVVALSAGNAWYWVIRDRHADAFDWMRQAGDLAEQVDSSEGRLVRLVSQVLGMFPDPTPDIEPTADAAVTLQPALTGDPLDPFGGEIPDLDAFAVGAGGHDLLQIAPPLIGSFAAARLAGRSTMDIEVPRGEELGLDPWPTAMLHVARAALAENRGDVATLGTATETAVQMMRQIGDRWALALALQLRSQWLLLQGRLAEALAAGDESTANFRTITSAEDLLQQQNLAVQVLIRQGRWDEVDDRIREILSVARREGTGTALIQALLMAGLAEVARGSLVTAHELMEEIDALPKNPNRFPLQLTASIDLLRARIALLDGKPDQAEAALHSAATSAANSGDQPIMSSVAVGIAALAAQRGDREGAARAIELAAELRGVLDSTDPLILDVQRALESPDRSRTHGAERPGLEAIGSAGSGSGSTMELAQILRR</sequence>
<dbReference type="Gene3D" id="3.40.50.300">
    <property type="entry name" value="P-loop containing nucleotide triphosphate hydrolases"/>
    <property type="match status" value="1"/>
</dbReference>
<comment type="caution">
    <text evidence="4">The sequence shown here is derived from an EMBL/GenBank/DDBJ whole genome shotgun (WGS) entry which is preliminary data.</text>
</comment>
<dbReference type="Gene3D" id="1.25.40.10">
    <property type="entry name" value="Tetratricopeptide repeat domain"/>
    <property type="match status" value="1"/>
</dbReference>
<dbReference type="GO" id="GO:0003677">
    <property type="term" value="F:DNA binding"/>
    <property type="evidence" value="ECO:0007669"/>
    <property type="project" value="UniProtKB-KW"/>
</dbReference>
<dbReference type="InterPro" id="IPR011990">
    <property type="entry name" value="TPR-like_helical_dom_sf"/>
</dbReference>
<reference evidence="4 5" key="1">
    <citation type="submission" date="2019-04" db="EMBL/GenBank/DDBJ databases">
        <authorList>
            <person name="Jiang L."/>
        </authorList>
    </citation>
    <scope>NUCLEOTIDE SEQUENCE [LARGE SCALE GENOMIC DNA]</scope>
    <source>
        <strain evidence="4 5">YIM 131853</strain>
    </source>
</reference>
<dbReference type="SUPFAM" id="SSF46894">
    <property type="entry name" value="C-terminal effector domain of the bipartite response regulators"/>
    <property type="match status" value="1"/>
</dbReference>
<accession>A0A4S4FDG8</accession>
<evidence type="ECO:0000256" key="2">
    <source>
        <dbReference type="SAM" id="MobiDB-lite"/>
    </source>
</evidence>
<organism evidence="4 5">
    <name type="scientific">Naasia lichenicola</name>
    <dbReference type="NCBI Taxonomy" id="2565933"/>
    <lineage>
        <taxon>Bacteria</taxon>
        <taxon>Bacillati</taxon>
        <taxon>Actinomycetota</taxon>
        <taxon>Actinomycetes</taxon>
        <taxon>Micrococcales</taxon>
        <taxon>Microbacteriaceae</taxon>
        <taxon>Naasia</taxon>
    </lineage>
</organism>
<dbReference type="RefSeq" id="WP_136429406.1">
    <property type="nucleotide sequence ID" value="NZ_SSSM01000007.1"/>
</dbReference>
<dbReference type="InterPro" id="IPR036388">
    <property type="entry name" value="WH-like_DNA-bd_sf"/>
</dbReference>
<dbReference type="EMBL" id="SSSM01000007">
    <property type="protein sequence ID" value="THG28121.1"/>
    <property type="molecule type" value="Genomic_DNA"/>
</dbReference>
<dbReference type="SUPFAM" id="SSF52540">
    <property type="entry name" value="P-loop containing nucleoside triphosphate hydrolases"/>
    <property type="match status" value="1"/>
</dbReference>
<dbReference type="InterPro" id="IPR001867">
    <property type="entry name" value="OmpR/PhoB-type_DNA-bd"/>
</dbReference>
<keyword evidence="1" id="KW-0238">DNA-binding</keyword>
<protein>
    <recommendedName>
        <fullName evidence="3">OmpR/PhoB-type domain-containing protein</fullName>
    </recommendedName>
</protein>
<dbReference type="InterPro" id="IPR027417">
    <property type="entry name" value="P-loop_NTPase"/>
</dbReference>
<dbReference type="SMART" id="SM00862">
    <property type="entry name" value="Trans_reg_C"/>
    <property type="match status" value="1"/>
</dbReference>
<dbReference type="InterPro" id="IPR016032">
    <property type="entry name" value="Sig_transdc_resp-reg_C-effctor"/>
</dbReference>